<keyword evidence="9" id="KW-0325">Glycoprotein</keyword>
<dbReference type="InterPro" id="IPR052192">
    <property type="entry name" value="Insect_Ionotropic_Sensory_Rcpt"/>
</dbReference>
<evidence type="ECO:0000256" key="1">
    <source>
        <dbReference type="ARBA" id="ARBA00004651"/>
    </source>
</evidence>
<comment type="subcellular location">
    <subcellularLocation>
        <location evidence="1">Cell membrane</location>
        <topology evidence="1">Multi-pass membrane protein</topology>
    </subcellularLocation>
</comment>
<comment type="caution">
    <text evidence="14">The sequence shown here is derived from an EMBL/GenBank/DDBJ whole genome shotgun (WGS) entry which is preliminary data.</text>
</comment>
<keyword evidence="5 12" id="KW-1133">Transmembrane helix</keyword>
<dbReference type="EMBL" id="BMAO01015757">
    <property type="protein sequence ID" value="GFR04008.1"/>
    <property type="molecule type" value="Genomic_DNA"/>
</dbReference>
<feature type="transmembrane region" description="Helical" evidence="12">
    <location>
        <begin position="127"/>
        <end position="148"/>
    </location>
</feature>
<evidence type="ECO:0000256" key="12">
    <source>
        <dbReference type="SAM" id="Phobius"/>
    </source>
</evidence>
<keyword evidence="2" id="KW-0813">Transport</keyword>
<gene>
    <name evidence="14" type="primary">AVEN_206329_1</name>
    <name evidence="14" type="ORF">TNCT_459031</name>
</gene>
<evidence type="ECO:0000313" key="15">
    <source>
        <dbReference type="Proteomes" id="UP000887116"/>
    </source>
</evidence>
<dbReference type="Gene3D" id="3.40.190.10">
    <property type="entry name" value="Periplasmic binding protein-like II"/>
    <property type="match status" value="1"/>
</dbReference>
<dbReference type="AlphaFoldDB" id="A0A8X6GHJ0"/>
<feature type="domain" description="Ionotropic glutamate receptor L-glutamate and glycine-binding" evidence="13">
    <location>
        <begin position="35"/>
        <end position="112"/>
    </location>
</feature>
<evidence type="ECO:0000259" key="13">
    <source>
        <dbReference type="Pfam" id="PF10613"/>
    </source>
</evidence>
<accession>A0A8X6GHJ0</accession>
<dbReference type="GO" id="GO:0005886">
    <property type="term" value="C:plasma membrane"/>
    <property type="evidence" value="ECO:0007669"/>
    <property type="project" value="UniProtKB-SubCell"/>
</dbReference>
<evidence type="ECO:0000256" key="10">
    <source>
        <dbReference type="ARBA" id="ARBA00023286"/>
    </source>
</evidence>
<evidence type="ECO:0000256" key="7">
    <source>
        <dbReference type="ARBA" id="ARBA00023136"/>
    </source>
</evidence>
<dbReference type="GO" id="GO:0015276">
    <property type="term" value="F:ligand-gated monoatomic ion channel activity"/>
    <property type="evidence" value="ECO:0007669"/>
    <property type="project" value="InterPro"/>
</dbReference>
<keyword evidence="15" id="KW-1185">Reference proteome</keyword>
<dbReference type="Pfam" id="PF10613">
    <property type="entry name" value="Lig_chan-Glu_bd"/>
    <property type="match status" value="1"/>
</dbReference>
<organism evidence="14 15">
    <name type="scientific">Trichonephila clavata</name>
    <name type="common">Joro spider</name>
    <name type="synonym">Nephila clavata</name>
    <dbReference type="NCBI Taxonomy" id="2740835"/>
    <lineage>
        <taxon>Eukaryota</taxon>
        <taxon>Metazoa</taxon>
        <taxon>Ecdysozoa</taxon>
        <taxon>Arthropoda</taxon>
        <taxon>Chelicerata</taxon>
        <taxon>Arachnida</taxon>
        <taxon>Araneae</taxon>
        <taxon>Araneomorphae</taxon>
        <taxon>Entelegynae</taxon>
        <taxon>Araneoidea</taxon>
        <taxon>Nephilidae</taxon>
        <taxon>Trichonephila</taxon>
    </lineage>
</organism>
<evidence type="ECO:0000256" key="6">
    <source>
        <dbReference type="ARBA" id="ARBA00023065"/>
    </source>
</evidence>
<dbReference type="PANTHER" id="PTHR42643">
    <property type="entry name" value="IONOTROPIC RECEPTOR 20A-RELATED"/>
    <property type="match status" value="1"/>
</dbReference>
<evidence type="ECO:0000256" key="8">
    <source>
        <dbReference type="ARBA" id="ARBA00023170"/>
    </source>
</evidence>
<dbReference type="Proteomes" id="UP000887116">
    <property type="component" value="Unassembled WGS sequence"/>
</dbReference>
<keyword evidence="3" id="KW-1003">Cell membrane</keyword>
<keyword evidence="10" id="KW-1071">Ligand-gated ion channel</keyword>
<evidence type="ECO:0000256" key="2">
    <source>
        <dbReference type="ARBA" id="ARBA00022448"/>
    </source>
</evidence>
<dbReference type="PANTHER" id="PTHR42643:SF38">
    <property type="entry name" value="IONOTROPIC RECEPTOR 100A"/>
    <property type="match status" value="1"/>
</dbReference>
<dbReference type="SUPFAM" id="SSF53850">
    <property type="entry name" value="Periplasmic binding protein-like II"/>
    <property type="match status" value="1"/>
</dbReference>
<dbReference type="OrthoDB" id="6427905at2759"/>
<evidence type="ECO:0000256" key="5">
    <source>
        <dbReference type="ARBA" id="ARBA00022989"/>
    </source>
</evidence>
<evidence type="ECO:0000256" key="3">
    <source>
        <dbReference type="ARBA" id="ARBA00022475"/>
    </source>
</evidence>
<sequence>MVCPSLVRVAILYAAEKIVHRNVDGTTTLGVGRYLETILQGLNAQFQFVTAEDKSWGQLLPDGNWTGMIGKIHKGQADITVYMMTMTESRLAVVNYSPAYTTEDVSFAIEKPGALPKSSAFLHTFDVYIWIATLTALIIFTLMCKILIHDKCSYTQILFMLIVALLKQPVDEDNDSLRYRLLISSWMIFSTVLFLSSIQQSFYLYSHFLERWLVFKLSKNFQKLY</sequence>
<evidence type="ECO:0000256" key="11">
    <source>
        <dbReference type="ARBA" id="ARBA00023303"/>
    </source>
</evidence>
<feature type="transmembrane region" description="Helical" evidence="12">
    <location>
        <begin position="182"/>
        <end position="205"/>
    </location>
</feature>
<protein>
    <recommendedName>
        <fullName evidence="13">Ionotropic glutamate receptor L-glutamate and glycine-binding domain-containing protein</fullName>
    </recommendedName>
</protein>
<keyword evidence="6" id="KW-0406">Ion transport</keyword>
<evidence type="ECO:0000256" key="4">
    <source>
        <dbReference type="ARBA" id="ARBA00022692"/>
    </source>
</evidence>
<proteinExistence type="predicted"/>
<keyword evidence="4 12" id="KW-0812">Transmembrane</keyword>
<reference evidence="14" key="1">
    <citation type="submission" date="2020-07" db="EMBL/GenBank/DDBJ databases">
        <title>Multicomponent nature underlies the extraordinary mechanical properties of spider dragline silk.</title>
        <authorList>
            <person name="Kono N."/>
            <person name="Nakamura H."/>
            <person name="Mori M."/>
            <person name="Yoshida Y."/>
            <person name="Ohtoshi R."/>
            <person name="Malay A.D."/>
            <person name="Moran D.A.P."/>
            <person name="Tomita M."/>
            <person name="Numata K."/>
            <person name="Arakawa K."/>
        </authorList>
    </citation>
    <scope>NUCLEOTIDE SEQUENCE</scope>
</reference>
<evidence type="ECO:0000256" key="9">
    <source>
        <dbReference type="ARBA" id="ARBA00023180"/>
    </source>
</evidence>
<evidence type="ECO:0000313" key="14">
    <source>
        <dbReference type="EMBL" id="GFR04008.1"/>
    </source>
</evidence>
<dbReference type="InterPro" id="IPR019594">
    <property type="entry name" value="Glu/Gly-bd"/>
</dbReference>
<keyword evidence="7 12" id="KW-0472">Membrane</keyword>
<keyword evidence="8" id="KW-0675">Receptor</keyword>
<keyword evidence="11" id="KW-0407">Ion channel</keyword>
<name>A0A8X6GHJ0_TRICU</name>